<dbReference type="GO" id="GO:0006508">
    <property type="term" value="P:proteolysis"/>
    <property type="evidence" value="ECO:0007669"/>
    <property type="project" value="UniProtKB-KW"/>
</dbReference>
<dbReference type="PANTHER" id="PTHR43690:SF34">
    <property type="entry name" value="ZINC PROTEASE PQQL-LIKE"/>
    <property type="match status" value="1"/>
</dbReference>
<evidence type="ECO:0000256" key="3">
    <source>
        <dbReference type="ARBA" id="ARBA00022801"/>
    </source>
</evidence>
<keyword evidence="3" id="KW-0378">Hydrolase</keyword>
<dbReference type="InterPro" id="IPR050626">
    <property type="entry name" value="Peptidase_M16"/>
</dbReference>
<comment type="similarity">
    <text evidence="1">Belongs to the peptidase M16 family.</text>
</comment>
<evidence type="ECO:0000259" key="6">
    <source>
        <dbReference type="Pfam" id="PF00675"/>
    </source>
</evidence>
<evidence type="ECO:0000313" key="8">
    <source>
        <dbReference type="EMBL" id="MPL66642.1"/>
    </source>
</evidence>
<protein>
    <recommendedName>
        <fullName evidence="9">Zinc protease</fullName>
    </recommendedName>
</protein>
<dbReference type="Pfam" id="PF05193">
    <property type="entry name" value="Peptidase_M16_C"/>
    <property type="match status" value="2"/>
</dbReference>
<dbReference type="InterPro" id="IPR011249">
    <property type="entry name" value="Metalloenz_LuxS/M16"/>
</dbReference>
<evidence type="ECO:0000256" key="1">
    <source>
        <dbReference type="ARBA" id="ARBA00007261"/>
    </source>
</evidence>
<dbReference type="GO" id="GO:0008237">
    <property type="term" value="F:metallopeptidase activity"/>
    <property type="evidence" value="ECO:0007669"/>
    <property type="project" value="UniProtKB-KW"/>
</dbReference>
<dbReference type="EMBL" id="VSSQ01000033">
    <property type="protein sequence ID" value="MPL66642.1"/>
    <property type="molecule type" value="Genomic_DNA"/>
</dbReference>
<accession>A0A644TK34</accession>
<feature type="domain" description="Peptidase M16 C-terminal" evidence="7">
    <location>
        <begin position="712"/>
        <end position="890"/>
    </location>
</feature>
<dbReference type="PANTHER" id="PTHR43690">
    <property type="entry name" value="NARDILYSIN"/>
    <property type="match status" value="1"/>
</dbReference>
<evidence type="ECO:0008006" key="9">
    <source>
        <dbReference type="Google" id="ProtNLM"/>
    </source>
</evidence>
<evidence type="ECO:0000256" key="4">
    <source>
        <dbReference type="ARBA" id="ARBA00022833"/>
    </source>
</evidence>
<dbReference type="InterPro" id="IPR007863">
    <property type="entry name" value="Peptidase_M16_C"/>
</dbReference>
<dbReference type="InterPro" id="IPR011765">
    <property type="entry name" value="Pept_M16_N"/>
</dbReference>
<keyword evidence="5" id="KW-0482">Metalloprotease</keyword>
<evidence type="ECO:0000256" key="5">
    <source>
        <dbReference type="ARBA" id="ARBA00023049"/>
    </source>
</evidence>
<dbReference type="Pfam" id="PF00675">
    <property type="entry name" value="Peptidase_M16"/>
    <property type="match status" value="1"/>
</dbReference>
<gene>
    <name evidence="8" type="ORF">SDC9_12329</name>
</gene>
<keyword evidence="4" id="KW-0862">Zinc</keyword>
<organism evidence="8">
    <name type="scientific">bioreactor metagenome</name>
    <dbReference type="NCBI Taxonomy" id="1076179"/>
    <lineage>
        <taxon>unclassified sequences</taxon>
        <taxon>metagenomes</taxon>
        <taxon>ecological metagenomes</taxon>
    </lineage>
</organism>
<comment type="caution">
    <text evidence="8">The sequence shown here is derived from an EMBL/GenBank/DDBJ whole genome shotgun (WGS) entry which is preliminary data.</text>
</comment>
<name>A0A644TK34_9ZZZZ</name>
<dbReference type="Gene3D" id="3.30.830.10">
    <property type="entry name" value="Metalloenzyme, LuxS/M16 peptidase-like"/>
    <property type="match status" value="4"/>
</dbReference>
<sequence length="963" mass="109622">MIKLNSFINQNKNKMKSKLLLVMVLCLTIVTTGFAQPGAKKEKKALDLNEEIKLDGKVRYGKLSNGLTYYVRANKKPENRADFQIAVNAGSVLEEQDQLGLAHFTEHMGFNGTKQFPGNTLIDNLEKEGIVFGREINAYTGFDQTVYMVTLPTDKPELFDMGLKILDGWAFGMLMTDKEIEKERGVITEEWRLGQGAQDRLRMKTWPTMLKGSLYAERLPIGTYESLQNFKPEAIRRFYKTWYRPENMAIIVVGDFDADEMEQKIKDYFQMNVAPSTPLNRPVITLPDNKEPLIAIATDKEATSNSIQFFYKHPNTPVKTIGDFRQQELIHGLFDQMINARLQELSDKKDCPFMYAGIGYGNFLARPTDAFMGFIQAKDGKVMPAFEAVLMENQRAVQHGFLQTELDRAKENLLLQYDKEAKEESKTESSRLAARYVDNFLEGTPVAGARIENRYAKELMEDITLEEVNALIKKWITDENFVVNITMPEKKGIKVPTEKDVIDLVAKVKKAKTKPYVDNVKTEPFLAKEPKAGKVKSKTENAEFGFTELVLSNGAKVILKPTTFKNDEILVSAWSAGGTSLYPDNKIINAKYAASIIDGSGIGNYDNSQLMKFMKTKNMGVTPYIDDLEEGFRGSSSPKDFETLLQYMYMFFEVPRKDKDILDKEISQLQTQIQMVKNMPEFDFQMKLMKTMYPNDKRTILIPSEEQIKKMNIDEMYTIFRERFSDASDFTFTFVGNFGVDTTIALIEKYIGGMPSKGKKEQWQDKSTSFAKGVIDEVVYKGEAEKGMLALVTNRPFEWNQKEVMATNILGDICDIKLTETIREELGGTYSPSFRLTFDKYPKPEATMMAFYGCDPNTIDKLTNATWGVLDKIINEGPTDVDLAKVKEQLIRAREKNIQENNFWTSSIKGSIWYENPLRTLEQYKAAVNAITKDDVKAVAKKYIDHKDHVRVSLKPAAMQPAK</sequence>
<feature type="domain" description="Peptidase M16 N-terminal" evidence="6">
    <location>
        <begin position="73"/>
        <end position="192"/>
    </location>
</feature>
<reference evidence="8" key="1">
    <citation type="submission" date="2019-08" db="EMBL/GenBank/DDBJ databases">
        <authorList>
            <person name="Kucharzyk K."/>
            <person name="Murdoch R.W."/>
            <person name="Higgins S."/>
            <person name="Loffler F."/>
        </authorList>
    </citation>
    <scope>NUCLEOTIDE SEQUENCE</scope>
</reference>
<feature type="domain" description="Peptidase M16 C-terminal" evidence="7">
    <location>
        <begin position="230"/>
        <end position="413"/>
    </location>
</feature>
<dbReference type="SUPFAM" id="SSF63411">
    <property type="entry name" value="LuxS/MPP-like metallohydrolase"/>
    <property type="match status" value="4"/>
</dbReference>
<dbReference type="GO" id="GO:0046872">
    <property type="term" value="F:metal ion binding"/>
    <property type="evidence" value="ECO:0007669"/>
    <property type="project" value="InterPro"/>
</dbReference>
<proteinExistence type="inferred from homology"/>
<dbReference type="AlphaFoldDB" id="A0A644TK34"/>
<evidence type="ECO:0000259" key="7">
    <source>
        <dbReference type="Pfam" id="PF05193"/>
    </source>
</evidence>
<keyword evidence="2" id="KW-0645">Protease</keyword>
<evidence type="ECO:0000256" key="2">
    <source>
        <dbReference type="ARBA" id="ARBA00022670"/>
    </source>
</evidence>